<gene>
    <name evidence="2" type="ORF">UFOPK3472_01968</name>
</gene>
<accession>A0A6J7FAX4</accession>
<protein>
    <submittedName>
        <fullName evidence="2">Unannotated protein</fullName>
    </submittedName>
</protein>
<sequence>MTIMPMSRALILYRAAKPSAIGATMATAAGPSAPMEVSTPVIPNMTHGIRATRPPTSRTAPRTRRSTVPLFWAIAKR</sequence>
<dbReference type="EMBL" id="CAFBLX010000129">
    <property type="protein sequence ID" value="CAB4892171.1"/>
    <property type="molecule type" value="Genomic_DNA"/>
</dbReference>
<feature type="compositionally biased region" description="Low complexity" evidence="1">
    <location>
        <begin position="51"/>
        <end position="60"/>
    </location>
</feature>
<evidence type="ECO:0000313" key="2">
    <source>
        <dbReference type="EMBL" id="CAB4892171.1"/>
    </source>
</evidence>
<feature type="region of interest" description="Disordered" evidence="1">
    <location>
        <begin position="45"/>
        <end position="66"/>
    </location>
</feature>
<proteinExistence type="predicted"/>
<evidence type="ECO:0000256" key="1">
    <source>
        <dbReference type="SAM" id="MobiDB-lite"/>
    </source>
</evidence>
<reference evidence="2" key="1">
    <citation type="submission" date="2020-05" db="EMBL/GenBank/DDBJ databases">
        <authorList>
            <person name="Chiriac C."/>
            <person name="Salcher M."/>
            <person name="Ghai R."/>
            <person name="Kavagutti S V."/>
        </authorList>
    </citation>
    <scope>NUCLEOTIDE SEQUENCE</scope>
</reference>
<dbReference type="AlphaFoldDB" id="A0A6J7FAX4"/>
<organism evidence="2">
    <name type="scientific">freshwater metagenome</name>
    <dbReference type="NCBI Taxonomy" id="449393"/>
    <lineage>
        <taxon>unclassified sequences</taxon>
        <taxon>metagenomes</taxon>
        <taxon>ecological metagenomes</taxon>
    </lineage>
</organism>
<name>A0A6J7FAX4_9ZZZZ</name>